<feature type="transmembrane region" description="Helical" evidence="1">
    <location>
        <begin position="111"/>
        <end position="132"/>
    </location>
</feature>
<evidence type="ECO:0000259" key="2">
    <source>
        <dbReference type="Pfam" id="PF09835"/>
    </source>
</evidence>
<dbReference type="RefSeq" id="WP_147712091.1">
    <property type="nucleotide sequence ID" value="NZ_VKAD01000001.1"/>
</dbReference>
<protein>
    <submittedName>
        <fullName evidence="3">TIGR03546 family protein</fullName>
    </submittedName>
</protein>
<dbReference type="Pfam" id="PF09835">
    <property type="entry name" value="DUF2062"/>
    <property type="match status" value="1"/>
</dbReference>
<gene>
    <name evidence="3" type="ORF">FME95_00605</name>
</gene>
<dbReference type="InterPro" id="IPR019935">
    <property type="entry name" value="CHP03546"/>
</dbReference>
<dbReference type="Proteomes" id="UP000321764">
    <property type="component" value="Unassembled WGS sequence"/>
</dbReference>
<comment type="caution">
    <text evidence="3">The sequence shown here is derived from an EMBL/GenBank/DDBJ whole genome shotgun (WGS) entry which is preliminary data.</text>
</comment>
<dbReference type="InterPro" id="IPR018639">
    <property type="entry name" value="DUF2062"/>
</dbReference>
<dbReference type="NCBIfam" id="TIGR03546">
    <property type="entry name" value="TIGR03546 family protein"/>
    <property type="match status" value="1"/>
</dbReference>
<keyword evidence="4" id="KW-1185">Reference proteome</keyword>
<evidence type="ECO:0000313" key="3">
    <source>
        <dbReference type="EMBL" id="TXR53112.1"/>
    </source>
</evidence>
<dbReference type="AlphaFoldDB" id="A0A5C8Z513"/>
<feature type="transmembrane region" description="Helical" evidence="1">
    <location>
        <begin position="20"/>
        <end position="37"/>
    </location>
</feature>
<keyword evidence="1" id="KW-0812">Transmembrane</keyword>
<reference evidence="3 4" key="1">
    <citation type="submission" date="2019-07" db="EMBL/GenBank/DDBJ databases">
        <title>Reinekea sp. strain SSH23 genome sequencing and assembly.</title>
        <authorList>
            <person name="Kim I."/>
        </authorList>
    </citation>
    <scope>NUCLEOTIDE SEQUENCE [LARGE SCALE GENOMIC DNA]</scope>
    <source>
        <strain evidence="3 4">SSH23</strain>
    </source>
</reference>
<dbReference type="OrthoDB" id="370141at2"/>
<organism evidence="3 4">
    <name type="scientific">Reinekea thalattae</name>
    <dbReference type="NCBI Taxonomy" id="2593301"/>
    <lineage>
        <taxon>Bacteria</taxon>
        <taxon>Pseudomonadati</taxon>
        <taxon>Pseudomonadota</taxon>
        <taxon>Gammaproteobacteria</taxon>
        <taxon>Oceanospirillales</taxon>
        <taxon>Saccharospirillaceae</taxon>
        <taxon>Reinekea</taxon>
    </lineage>
</organism>
<dbReference type="EMBL" id="VKAD01000001">
    <property type="protein sequence ID" value="TXR53112.1"/>
    <property type="molecule type" value="Genomic_DNA"/>
</dbReference>
<keyword evidence="1" id="KW-0472">Membrane</keyword>
<evidence type="ECO:0000256" key="1">
    <source>
        <dbReference type="SAM" id="Phobius"/>
    </source>
</evidence>
<name>A0A5C8Z513_9GAMM</name>
<feature type="domain" description="DUF2062" evidence="2">
    <location>
        <begin position="10"/>
        <end position="137"/>
    </location>
</feature>
<accession>A0A5C8Z513</accession>
<evidence type="ECO:0000313" key="4">
    <source>
        <dbReference type="Proteomes" id="UP000321764"/>
    </source>
</evidence>
<keyword evidence="1" id="KW-1133">Transmembrane helix</keyword>
<feature type="transmembrane region" description="Helical" evidence="1">
    <location>
        <begin position="44"/>
        <end position="72"/>
    </location>
</feature>
<sequence>MIDQFLKLFKALNSDANPWQMAFAAAFGLVIGFTPLWSPHNLLVLLLAFIFRVHLASFFVFWLLFSALAYLLDPWFDQIGYSLLTQVQLTDFWTTLYQNDFWRVLRFNHTITLGSFVVSVIAFLPLAVILRLSIIRYRGAVMPWVEKLKVVQLLKGSKLYELYQRLDG</sequence>
<proteinExistence type="predicted"/>